<organism evidence="4 5">
    <name type="scientific">Zhenhengia yiwuensis</name>
    <dbReference type="NCBI Taxonomy" id="2763666"/>
    <lineage>
        <taxon>Bacteria</taxon>
        <taxon>Bacillati</taxon>
        <taxon>Bacillota</taxon>
        <taxon>Clostridia</taxon>
        <taxon>Lachnospirales</taxon>
        <taxon>Lachnospiraceae</taxon>
        <taxon>Zhenhengia</taxon>
    </lineage>
</organism>
<dbReference type="SMART" id="SM00062">
    <property type="entry name" value="PBPb"/>
    <property type="match status" value="1"/>
</dbReference>
<evidence type="ECO:0000313" key="5">
    <source>
        <dbReference type="Proteomes" id="UP000655830"/>
    </source>
</evidence>
<dbReference type="SUPFAM" id="SSF53850">
    <property type="entry name" value="Periplasmic binding protein-like II"/>
    <property type="match status" value="1"/>
</dbReference>
<dbReference type="RefSeq" id="WP_177670797.1">
    <property type="nucleotide sequence ID" value="NZ_JACRSY010000012.1"/>
</dbReference>
<accession>A0A926EG03</accession>
<dbReference type="CDD" id="cd13624">
    <property type="entry name" value="PBP2_Arg_Lys_His"/>
    <property type="match status" value="1"/>
</dbReference>
<gene>
    <name evidence="4" type="ORF">H8718_08730</name>
</gene>
<proteinExistence type="predicted"/>
<dbReference type="Gene3D" id="3.40.190.10">
    <property type="entry name" value="Periplasmic binding protein-like II"/>
    <property type="match status" value="2"/>
</dbReference>
<dbReference type="AlphaFoldDB" id="A0A926EG03"/>
<reference evidence="4" key="1">
    <citation type="submission" date="2020-08" db="EMBL/GenBank/DDBJ databases">
        <title>Genome public.</title>
        <authorList>
            <person name="Liu C."/>
            <person name="Sun Q."/>
        </authorList>
    </citation>
    <scope>NUCLEOTIDE SEQUENCE</scope>
    <source>
        <strain evidence="4">NSJ-12</strain>
    </source>
</reference>
<evidence type="ECO:0000256" key="2">
    <source>
        <dbReference type="SAM" id="SignalP"/>
    </source>
</evidence>
<name>A0A926EG03_9FIRM</name>
<evidence type="ECO:0000256" key="1">
    <source>
        <dbReference type="ARBA" id="ARBA00022729"/>
    </source>
</evidence>
<feature type="signal peptide" evidence="2">
    <location>
        <begin position="1"/>
        <end position="24"/>
    </location>
</feature>
<keyword evidence="1 2" id="KW-0732">Signal</keyword>
<sequence>MKINKLLKMSAVVLAGILSLGTFTGCSKSEDVIVMGTNATFPPFEEIQGNEIVGFDVDISKIIAEKLGKTLKVEDMEFNQLLGAVASGKVDFVAAGMTVDEERAKQVDFSDNYFASKQVIIVKEDNDNIVEAEDLVDKKVGVQLGTTGDIFVSGYTSEENGGTIEVIQFDKGALAVAELSLGKIDAVVLDEEPAKKIVANYEGVKIIEAPFINENYALAVKKGNTELLEDINEILAEIQADGTYDALCEKYFGKTE</sequence>
<comment type="caution">
    <text evidence="4">The sequence shown here is derived from an EMBL/GenBank/DDBJ whole genome shotgun (WGS) entry which is preliminary data.</text>
</comment>
<protein>
    <submittedName>
        <fullName evidence="4">Basic amino acid ABC transporter substrate-binding protein</fullName>
    </submittedName>
</protein>
<evidence type="ECO:0000313" key="4">
    <source>
        <dbReference type="EMBL" id="MBC8579613.1"/>
    </source>
</evidence>
<dbReference type="Proteomes" id="UP000655830">
    <property type="component" value="Unassembled WGS sequence"/>
</dbReference>
<dbReference type="PANTHER" id="PTHR35936:SF17">
    <property type="entry name" value="ARGININE-BINDING EXTRACELLULAR PROTEIN ARTP"/>
    <property type="match status" value="1"/>
</dbReference>
<feature type="domain" description="Solute-binding protein family 3/N-terminal" evidence="3">
    <location>
        <begin position="32"/>
        <end position="255"/>
    </location>
</feature>
<dbReference type="PANTHER" id="PTHR35936">
    <property type="entry name" value="MEMBRANE-BOUND LYTIC MUREIN TRANSGLYCOSYLASE F"/>
    <property type="match status" value="1"/>
</dbReference>
<feature type="chain" id="PRO_5038931527" evidence="2">
    <location>
        <begin position="25"/>
        <end position="256"/>
    </location>
</feature>
<dbReference type="Pfam" id="PF00497">
    <property type="entry name" value="SBP_bac_3"/>
    <property type="match status" value="1"/>
</dbReference>
<dbReference type="InterPro" id="IPR001638">
    <property type="entry name" value="Solute-binding_3/MltF_N"/>
</dbReference>
<dbReference type="PROSITE" id="PS51257">
    <property type="entry name" value="PROKAR_LIPOPROTEIN"/>
    <property type="match status" value="1"/>
</dbReference>
<dbReference type="EMBL" id="JACRSY010000012">
    <property type="protein sequence ID" value="MBC8579613.1"/>
    <property type="molecule type" value="Genomic_DNA"/>
</dbReference>
<evidence type="ECO:0000259" key="3">
    <source>
        <dbReference type="SMART" id="SM00062"/>
    </source>
</evidence>
<keyword evidence="5" id="KW-1185">Reference proteome</keyword>